<dbReference type="EMBL" id="LLXI01000100">
    <property type="protein sequence ID" value="PKY40416.1"/>
    <property type="molecule type" value="Genomic_DNA"/>
</dbReference>
<organism evidence="1 2">
    <name type="scientific">Rhizophagus irregularis</name>
    <dbReference type="NCBI Taxonomy" id="588596"/>
    <lineage>
        <taxon>Eukaryota</taxon>
        <taxon>Fungi</taxon>
        <taxon>Fungi incertae sedis</taxon>
        <taxon>Mucoromycota</taxon>
        <taxon>Glomeromycotina</taxon>
        <taxon>Glomeromycetes</taxon>
        <taxon>Glomerales</taxon>
        <taxon>Glomeraceae</taxon>
        <taxon>Rhizophagus</taxon>
    </lineage>
</organism>
<dbReference type="Proteomes" id="UP000234323">
    <property type="component" value="Unassembled WGS sequence"/>
</dbReference>
<proteinExistence type="predicted"/>
<dbReference type="VEuPathDB" id="FungiDB:FUN_007751"/>
<evidence type="ECO:0000313" key="2">
    <source>
        <dbReference type="Proteomes" id="UP000234323"/>
    </source>
</evidence>
<keyword evidence="2" id="KW-1185">Reference proteome</keyword>
<gene>
    <name evidence="1" type="ORF">RhiirA4_453784</name>
</gene>
<accession>A0A2I1G1E1</accession>
<dbReference type="VEuPathDB" id="FungiDB:RhiirFUN_009029"/>
<comment type="caution">
    <text evidence="1">The sequence shown here is derived from an EMBL/GenBank/DDBJ whole genome shotgun (WGS) entry which is preliminary data.</text>
</comment>
<evidence type="ECO:0000313" key="1">
    <source>
        <dbReference type="EMBL" id="PKY40416.1"/>
    </source>
</evidence>
<reference evidence="1 2" key="1">
    <citation type="submission" date="2015-10" db="EMBL/GenBank/DDBJ databases">
        <title>Genome analyses suggest a sexual origin of heterokaryosis in a supposedly ancient asexual fungus.</title>
        <authorList>
            <person name="Ropars J."/>
            <person name="Sedzielewska K."/>
            <person name="Noel J."/>
            <person name="Charron P."/>
            <person name="Farinelli L."/>
            <person name="Marton T."/>
            <person name="Kruger M."/>
            <person name="Pelin A."/>
            <person name="Brachmann A."/>
            <person name="Corradi N."/>
        </authorList>
    </citation>
    <scope>NUCLEOTIDE SEQUENCE [LARGE SCALE GENOMIC DNA]</scope>
    <source>
        <strain evidence="1 2">A4</strain>
    </source>
</reference>
<dbReference type="AlphaFoldDB" id="A0A2I1G1E1"/>
<name>A0A2I1G1E1_9GLOM</name>
<sequence>MNTTTTLTAMNQILNEFRLFYKLPDDDNFYHITCKLISQDPETENPMDDTYDYEFFYQNYHVTCKLVSYSFIVNILNKEIYGRDFDMSDLKRKFLLTSNQKINLELSLKKNFLFLQYQILKSSNTRVTFHSVTIPQRNMNGNASENQATVIQPIQNHQSTSQAEFGLFYQPPNDNNFYHVTCKEILQQLCDDDYDYEFFCESSNARYHVTCKLLSYSLIVNILNKEIYGIGFDVNDLNQDYISLTSHQKLNLELNLKQLGKLVTYYGIK</sequence>
<protein>
    <submittedName>
        <fullName evidence="1">Uncharacterized protein</fullName>
    </submittedName>
</protein>
<dbReference type="VEuPathDB" id="FungiDB:RhiirA1_453940"/>